<evidence type="ECO:0000256" key="8">
    <source>
        <dbReference type="ARBA" id="ARBA00023004"/>
    </source>
</evidence>
<keyword evidence="10" id="KW-0963">Cytoplasm</keyword>
<evidence type="ECO:0000256" key="6">
    <source>
        <dbReference type="ARBA" id="ARBA00022723"/>
    </source>
</evidence>
<keyword evidence="6 10" id="KW-0479">Metal-binding</keyword>
<dbReference type="InterPro" id="IPR013785">
    <property type="entry name" value="Aldolase_TIM"/>
</dbReference>
<dbReference type="PANTHER" id="PTHR30352:SF5">
    <property type="entry name" value="PYRUVATE FORMATE-LYASE 1-ACTIVATING ENZYME"/>
    <property type="match status" value="1"/>
</dbReference>
<dbReference type="RefSeq" id="WP_173748771.1">
    <property type="nucleotide sequence ID" value="NZ_JAAITA010000005.1"/>
</dbReference>
<dbReference type="Gene3D" id="3.20.20.70">
    <property type="entry name" value="Aldolase class I"/>
    <property type="match status" value="1"/>
</dbReference>
<evidence type="ECO:0000256" key="3">
    <source>
        <dbReference type="ARBA" id="ARBA00021356"/>
    </source>
</evidence>
<evidence type="ECO:0000256" key="2">
    <source>
        <dbReference type="ARBA" id="ARBA00009777"/>
    </source>
</evidence>
<dbReference type="Proteomes" id="UP000822142">
    <property type="component" value="Unassembled WGS sequence"/>
</dbReference>
<dbReference type="InterPro" id="IPR034457">
    <property type="entry name" value="Organic_radical-activating"/>
</dbReference>
<dbReference type="EMBL" id="JAAITA010000005">
    <property type="protein sequence ID" value="NSJ85727.1"/>
    <property type="molecule type" value="Genomic_DNA"/>
</dbReference>
<comment type="function">
    <text evidence="1 10">Activation of pyruvate formate-lyase under anaerobic conditions by generation of an organic free radical, using S-adenosylmethionine and reduced flavodoxin as cosubstrates to produce 5'-deoxy-adenosine.</text>
</comment>
<dbReference type="InterPro" id="IPR058240">
    <property type="entry name" value="rSAM_sf"/>
</dbReference>
<keyword evidence="4 10" id="KW-0004">4Fe-4S</keyword>
<evidence type="ECO:0000256" key="4">
    <source>
        <dbReference type="ARBA" id="ARBA00022485"/>
    </source>
</evidence>
<dbReference type="Pfam" id="PF04055">
    <property type="entry name" value="Radical_SAM"/>
    <property type="match status" value="1"/>
</dbReference>
<dbReference type="NCBIfam" id="TIGR02493">
    <property type="entry name" value="PFLA"/>
    <property type="match status" value="1"/>
</dbReference>
<dbReference type="SFLD" id="SFLDG01066">
    <property type="entry name" value="organic_radical-activating_enz"/>
    <property type="match status" value="1"/>
</dbReference>
<evidence type="ECO:0000256" key="10">
    <source>
        <dbReference type="RuleBase" id="RU362053"/>
    </source>
</evidence>
<keyword evidence="9 10" id="KW-0411">Iron-sulfur</keyword>
<dbReference type="GO" id="GO:0016829">
    <property type="term" value="F:lyase activity"/>
    <property type="evidence" value="ECO:0007669"/>
    <property type="project" value="UniProtKB-KW"/>
</dbReference>
<keyword evidence="12" id="KW-0670">Pyruvate</keyword>
<dbReference type="InterPro" id="IPR001989">
    <property type="entry name" value="Radical_activat_CS"/>
</dbReference>
<evidence type="ECO:0000256" key="1">
    <source>
        <dbReference type="ARBA" id="ARBA00003141"/>
    </source>
</evidence>
<protein>
    <recommendedName>
        <fullName evidence="3 10">Pyruvate formate-lyase-activating enzyme</fullName>
        <ecNumber evidence="10">1.97.1.4</ecNumber>
    </recommendedName>
</protein>
<dbReference type="SFLD" id="SFLDS00029">
    <property type="entry name" value="Radical_SAM"/>
    <property type="match status" value="1"/>
</dbReference>
<comment type="subcellular location">
    <subcellularLocation>
        <location evidence="10">Cytoplasm</location>
    </subcellularLocation>
</comment>
<evidence type="ECO:0000259" key="11">
    <source>
        <dbReference type="PROSITE" id="PS51918"/>
    </source>
</evidence>
<dbReference type="SUPFAM" id="SSF102114">
    <property type="entry name" value="Radical SAM enzymes"/>
    <property type="match status" value="1"/>
</dbReference>
<keyword evidence="8 10" id="KW-0408">Iron</keyword>
<keyword evidence="12" id="KW-0456">Lyase</keyword>
<reference evidence="12 13" key="1">
    <citation type="journal article" date="2020" name="Cell Host Microbe">
        <title>Functional and Genomic Variation between Human-Derived Isolates of Lachnospiraceae Reveals Inter- and Intra-Species Diversity.</title>
        <authorList>
            <person name="Sorbara M.T."/>
            <person name="Littmann E.R."/>
            <person name="Fontana E."/>
            <person name="Moody T.U."/>
            <person name="Kohout C.E."/>
            <person name="Gjonbalaj M."/>
            <person name="Eaton V."/>
            <person name="Seok R."/>
            <person name="Leiner I.M."/>
            <person name="Pamer E.G."/>
        </authorList>
    </citation>
    <scope>NUCLEOTIDE SEQUENCE [LARGE SCALE GENOMIC DNA]</scope>
    <source>
        <strain evidence="12 13">MSK.15.26</strain>
    </source>
</reference>
<organism evidence="12 13">
    <name type="scientific">Blautia hansenii</name>
    <name type="common">Ruminococcus hansenii</name>
    <dbReference type="NCBI Taxonomy" id="1322"/>
    <lineage>
        <taxon>Bacteria</taxon>
        <taxon>Bacillati</taxon>
        <taxon>Bacillota</taxon>
        <taxon>Clostridia</taxon>
        <taxon>Lachnospirales</taxon>
        <taxon>Lachnospiraceae</taxon>
        <taxon>Blautia</taxon>
    </lineage>
</organism>
<comment type="catalytic activity">
    <reaction evidence="10">
        <text>glycyl-[formate C-acetyltransferase] + reduced [flavodoxin] + S-adenosyl-L-methionine = glycin-2-yl radical-[formate C-acetyltransferase] + semiquinone [flavodoxin] + 5'-deoxyadenosine + L-methionine + H(+)</text>
        <dbReference type="Rhea" id="RHEA:19225"/>
        <dbReference type="Rhea" id="RHEA-COMP:10622"/>
        <dbReference type="Rhea" id="RHEA-COMP:12190"/>
        <dbReference type="Rhea" id="RHEA-COMP:12191"/>
        <dbReference type="Rhea" id="RHEA-COMP:14480"/>
        <dbReference type="ChEBI" id="CHEBI:15378"/>
        <dbReference type="ChEBI" id="CHEBI:17319"/>
        <dbReference type="ChEBI" id="CHEBI:29947"/>
        <dbReference type="ChEBI" id="CHEBI:32722"/>
        <dbReference type="ChEBI" id="CHEBI:57618"/>
        <dbReference type="ChEBI" id="CHEBI:57844"/>
        <dbReference type="ChEBI" id="CHEBI:59789"/>
        <dbReference type="ChEBI" id="CHEBI:140311"/>
        <dbReference type="EC" id="1.97.1.4"/>
    </reaction>
</comment>
<dbReference type="InterPro" id="IPR007197">
    <property type="entry name" value="rSAM"/>
</dbReference>
<keyword evidence="5 10" id="KW-0949">S-adenosyl-L-methionine</keyword>
<evidence type="ECO:0000256" key="9">
    <source>
        <dbReference type="ARBA" id="ARBA00023014"/>
    </source>
</evidence>
<dbReference type="PROSITE" id="PS51918">
    <property type="entry name" value="RADICAL_SAM"/>
    <property type="match status" value="1"/>
</dbReference>
<dbReference type="PIRSF" id="PIRSF000371">
    <property type="entry name" value="PFL_act_enz"/>
    <property type="match status" value="1"/>
</dbReference>
<comment type="cofactor">
    <cofactor evidence="10">
        <name>[4Fe-4S] cluster</name>
        <dbReference type="ChEBI" id="CHEBI:49883"/>
    </cofactor>
    <text evidence="10">Binds 1 [4Fe-4S] cluster. The cluster is coordinated with 3 cysteines and an exchangeable S-adenosyl-L-methionine.</text>
</comment>
<dbReference type="EC" id="1.97.1.4" evidence="10"/>
<gene>
    <name evidence="12" type="primary">pflA</name>
    <name evidence="12" type="ORF">G5A70_05975</name>
</gene>
<feature type="domain" description="Radical SAM core" evidence="11">
    <location>
        <begin position="19"/>
        <end position="251"/>
    </location>
</feature>
<evidence type="ECO:0000256" key="5">
    <source>
        <dbReference type="ARBA" id="ARBA00022691"/>
    </source>
</evidence>
<proteinExistence type="inferred from homology"/>
<dbReference type="PANTHER" id="PTHR30352">
    <property type="entry name" value="PYRUVATE FORMATE-LYASE-ACTIVATING ENZYME"/>
    <property type="match status" value="1"/>
</dbReference>
<accession>A0ABX2I5K2</accession>
<dbReference type="InterPro" id="IPR012839">
    <property type="entry name" value="Organic_radical_activase"/>
</dbReference>
<comment type="caution">
    <text evidence="12">The sequence shown here is derived from an EMBL/GenBank/DDBJ whole genome shotgun (WGS) entry which is preliminary data.</text>
</comment>
<keyword evidence="13" id="KW-1185">Reference proteome</keyword>
<dbReference type="CDD" id="cd01335">
    <property type="entry name" value="Radical_SAM"/>
    <property type="match status" value="1"/>
</dbReference>
<keyword evidence="7 10" id="KW-0560">Oxidoreductase</keyword>
<comment type="similarity">
    <text evidence="2 10">Belongs to the organic radical-activating enzymes family.</text>
</comment>
<evidence type="ECO:0000313" key="13">
    <source>
        <dbReference type="Proteomes" id="UP000822142"/>
    </source>
</evidence>
<evidence type="ECO:0000256" key="7">
    <source>
        <dbReference type="ARBA" id="ARBA00023002"/>
    </source>
</evidence>
<dbReference type="PROSITE" id="PS01087">
    <property type="entry name" value="RADICAL_ACTIVATING"/>
    <property type="match status" value="1"/>
</dbReference>
<dbReference type="GO" id="GO:0043365">
    <property type="term" value="F:[formate-C-acetyltransferase]-activating enzyme activity"/>
    <property type="evidence" value="ECO:0007669"/>
    <property type="project" value="UniProtKB-EC"/>
</dbReference>
<sequence length="254" mass="28644">MMECKETGYIHSLETFGTIDGPGIRLVVFFQGCPMRCLYCHNPDTWAPKKGQTMTVDEILDIYEKNKGFYSKGGITATGGEPLMQLDFLIALFEGAKKRKIHTCLDTSGILYRKEKDEAYRRLFASTDLLLLDLKHSQADTHKTLTGQALQSVLEFLDAADKSGVSAIIRHVVVKGYTDTPKEWDGIGKIIAEHKNVKGLEVLPYHNMGEIKYKELGLSYPLQGMENLSKELAQKARQTILQSIRKYRSQNHLS</sequence>
<name>A0ABX2I5K2_BLAHA</name>
<dbReference type="InterPro" id="IPR012838">
    <property type="entry name" value="PFL1_activating"/>
</dbReference>
<evidence type="ECO:0000313" key="12">
    <source>
        <dbReference type="EMBL" id="NSJ85727.1"/>
    </source>
</evidence>
<dbReference type="SFLD" id="SFLDG01067">
    <property type="entry name" value="SPASM/twitch_domain_containing"/>
    <property type="match status" value="1"/>
</dbReference>